<evidence type="ECO:0000256" key="1">
    <source>
        <dbReference type="ARBA" id="ARBA00006018"/>
    </source>
</evidence>
<dbReference type="OrthoDB" id="9806017at2"/>
<dbReference type="EMBL" id="CP001649">
    <property type="protein sequence ID" value="ACS79979.1"/>
    <property type="molecule type" value="Genomic_DNA"/>
</dbReference>
<dbReference type="GO" id="GO:1902670">
    <property type="term" value="F:carbon dioxide binding"/>
    <property type="evidence" value="ECO:0007669"/>
    <property type="project" value="TreeGrafter"/>
</dbReference>
<dbReference type="eggNOG" id="COG0298">
    <property type="taxonomic scope" value="Bacteria"/>
</dbReference>
<dbReference type="InterPro" id="IPR001109">
    <property type="entry name" value="Hydrogenase_HupF/HypC"/>
</dbReference>
<dbReference type="KEGG" id="dsa:Desal_1918"/>
<dbReference type="AlphaFoldDB" id="C6BUH0"/>
<gene>
    <name evidence="2" type="ordered locus">Desal_1918</name>
</gene>
<evidence type="ECO:0000313" key="3">
    <source>
        <dbReference type="Proteomes" id="UP000002601"/>
    </source>
</evidence>
<dbReference type="PROSITE" id="PS01097">
    <property type="entry name" value="HUPF_HYPC"/>
    <property type="match status" value="1"/>
</dbReference>
<reference evidence="2 3" key="1">
    <citation type="submission" date="2009-06" db="EMBL/GenBank/DDBJ databases">
        <title>Complete sequence of Desulfovibrio salexigens DSM 2638.</title>
        <authorList>
            <consortium name="US DOE Joint Genome Institute"/>
            <person name="Lucas S."/>
            <person name="Copeland A."/>
            <person name="Lapidus A."/>
            <person name="Glavina del Rio T."/>
            <person name="Tice H."/>
            <person name="Bruce D."/>
            <person name="Goodwin L."/>
            <person name="Pitluck S."/>
            <person name="Munk A.C."/>
            <person name="Brettin T."/>
            <person name="Detter J.C."/>
            <person name="Han C."/>
            <person name="Tapia R."/>
            <person name="Larimer F."/>
            <person name="Land M."/>
            <person name="Hauser L."/>
            <person name="Kyrpides N."/>
            <person name="Anderson I."/>
            <person name="Wall J.D."/>
            <person name="Arkin A.P."/>
            <person name="Dehal P."/>
            <person name="Chivian D."/>
            <person name="Giles B."/>
            <person name="Hazen T.C."/>
        </authorList>
    </citation>
    <scope>NUCLEOTIDE SEQUENCE [LARGE SCALE GENOMIC DNA]</scope>
    <source>
        <strain evidence="3">ATCC 14822 / DSM 2638 / NCIMB 8403 / VKM B-1763</strain>
    </source>
</reference>
<dbReference type="HOGENOM" id="CLU_159381_2_2_7"/>
<dbReference type="NCBIfam" id="TIGR00074">
    <property type="entry name" value="hypC_hupF"/>
    <property type="match status" value="1"/>
</dbReference>
<dbReference type="PANTHER" id="PTHR35177">
    <property type="entry name" value="HYDROGENASE MATURATION FACTOR HYBG"/>
    <property type="match status" value="1"/>
</dbReference>
<proteinExistence type="inferred from homology"/>
<dbReference type="Gene3D" id="2.30.30.140">
    <property type="match status" value="1"/>
</dbReference>
<dbReference type="RefSeq" id="WP_015851795.1">
    <property type="nucleotide sequence ID" value="NC_012881.1"/>
</dbReference>
<dbReference type="PANTHER" id="PTHR35177:SF2">
    <property type="entry name" value="HYDROGENASE MATURATION FACTOR HYBG"/>
    <property type="match status" value="1"/>
</dbReference>
<protein>
    <submittedName>
        <fullName evidence="2">Hydrogenase assembly chaperone hypC/hupF</fullName>
    </submittedName>
</protein>
<evidence type="ECO:0000313" key="2">
    <source>
        <dbReference type="EMBL" id="ACS79979.1"/>
    </source>
</evidence>
<dbReference type="GO" id="GO:0051604">
    <property type="term" value="P:protein maturation"/>
    <property type="evidence" value="ECO:0007669"/>
    <property type="project" value="TreeGrafter"/>
</dbReference>
<dbReference type="PRINTS" id="PR00445">
    <property type="entry name" value="HUPFHYPC"/>
</dbReference>
<dbReference type="Proteomes" id="UP000002601">
    <property type="component" value="Chromosome"/>
</dbReference>
<comment type="similarity">
    <text evidence="1">Belongs to the HupF/HypC family.</text>
</comment>
<name>C6BUH0_MARSD</name>
<dbReference type="InterPro" id="IPR019812">
    <property type="entry name" value="Hydgase_assmbl_chp_CS"/>
</dbReference>
<dbReference type="SUPFAM" id="SSF159127">
    <property type="entry name" value="HupF/HypC-like"/>
    <property type="match status" value="1"/>
</dbReference>
<accession>C6BUH0</accession>
<organism evidence="2 3">
    <name type="scientific">Maridesulfovibrio salexigens (strain ATCC 14822 / DSM 2638 / NCIMB 8403 / VKM B-1763)</name>
    <name type="common">Desulfovibrio salexigens</name>
    <dbReference type="NCBI Taxonomy" id="526222"/>
    <lineage>
        <taxon>Bacteria</taxon>
        <taxon>Pseudomonadati</taxon>
        <taxon>Thermodesulfobacteriota</taxon>
        <taxon>Desulfovibrionia</taxon>
        <taxon>Desulfovibrionales</taxon>
        <taxon>Desulfovibrionaceae</taxon>
        <taxon>Maridesulfovibrio</taxon>
    </lineage>
</organism>
<keyword evidence="3" id="KW-1185">Reference proteome</keyword>
<dbReference type="Pfam" id="PF01455">
    <property type="entry name" value="HupF_HypC"/>
    <property type="match status" value="1"/>
</dbReference>
<dbReference type="GO" id="GO:0005506">
    <property type="term" value="F:iron ion binding"/>
    <property type="evidence" value="ECO:0007669"/>
    <property type="project" value="TreeGrafter"/>
</dbReference>
<sequence length="85" mass="9422">MCLAIPVQIKSIEDQVAKCKVGEGETYLDASLMLLADEVEIGDYLIVHAGFALRKLDPKEAEETLKILRDMVELTEAERNKACNA</sequence>
<dbReference type="STRING" id="526222.Desal_1918"/>